<comment type="pathway">
    <text evidence="7">Carbohydrate degradation; 2-deoxy-D-ribose 1-phosphate degradation; D-glyceraldehyde 3-phosphate and acetaldehyde from 2-deoxy-alpha-D-ribose 1-phosphate: step 2/2.</text>
</comment>
<dbReference type="SMART" id="SM01133">
    <property type="entry name" value="DeoC"/>
    <property type="match status" value="1"/>
</dbReference>
<dbReference type="AlphaFoldDB" id="F2NSJ0"/>
<evidence type="ECO:0000256" key="5">
    <source>
        <dbReference type="ARBA" id="ARBA00048791"/>
    </source>
</evidence>
<keyword evidence="3 7" id="KW-0456">Lyase</keyword>
<dbReference type="Pfam" id="PF01791">
    <property type="entry name" value="DeoC"/>
    <property type="match status" value="1"/>
</dbReference>
<evidence type="ECO:0000256" key="4">
    <source>
        <dbReference type="ARBA" id="ARBA00023270"/>
    </source>
</evidence>
<dbReference type="GO" id="GO:0004139">
    <property type="term" value="F:deoxyribose-phosphate aldolase activity"/>
    <property type="evidence" value="ECO:0007669"/>
    <property type="project" value="UniProtKB-UniRule"/>
</dbReference>
<dbReference type="Proteomes" id="UP000006852">
    <property type="component" value="Chromosome"/>
</dbReference>
<comment type="function">
    <text evidence="6 7">Catalyzes a reversible aldol reaction between acetaldehyde and D-glyceraldehyde 3-phosphate to generate 2-deoxy-D-ribose 5-phosphate.</text>
</comment>
<feature type="active site" description="Proton donor/acceptor" evidence="7">
    <location>
        <position position="201"/>
    </location>
</feature>
<keyword evidence="2 7" id="KW-0963">Cytoplasm</keyword>
<evidence type="ECO:0000256" key="2">
    <source>
        <dbReference type="ARBA" id="ARBA00022490"/>
    </source>
</evidence>
<comment type="similarity">
    <text evidence="1 7">Belongs to the DeoC/FbaB aldolase family. DeoC type 1 subfamily.</text>
</comment>
<evidence type="ECO:0000313" key="8">
    <source>
        <dbReference type="EMBL" id="AEB14764.1"/>
    </source>
</evidence>
<dbReference type="GO" id="GO:0016052">
    <property type="term" value="P:carbohydrate catabolic process"/>
    <property type="evidence" value="ECO:0007669"/>
    <property type="project" value="TreeGrafter"/>
</dbReference>
<comment type="subcellular location">
    <subcellularLocation>
        <location evidence="7">Cytoplasm</location>
    </subcellularLocation>
</comment>
<dbReference type="NCBIfam" id="TIGR00126">
    <property type="entry name" value="deoC"/>
    <property type="match status" value="1"/>
</dbReference>
<feature type="active site" description="Schiff-base intermediate with acetaldehyde" evidence="7">
    <location>
        <position position="169"/>
    </location>
</feature>
<proteinExistence type="inferred from homology"/>
<organism evidence="8 9">
    <name type="scientific">Treponema succinifaciens (strain ATCC 33096 / DSM 2489 / 6091)</name>
    <dbReference type="NCBI Taxonomy" id="869209"/>
    <lineage>
        <taxon>Bacteria</taxon>
        <taxon>Pseudomonadati</taxon>
        <taxon>Spirochaetota</taxon>
        <taxon>Spirochaetia</taxon>
        <taxon>Spirochaetales</taxon>
        <taxon>Treponemataceae</taxon>
        <taxon>Treponema</taxon>
    </lineage>
</organism>
<evidence type="ECO:0000256" key="1">
    <source>
        <dbReference type="ARBA" id="ARBA00010936"/>
    </source>
</evidence>
<dbReference type="InterPro" id="IPR002915">
    <property type="entry name" value="DeoC/FbaB/LacD_aldolase"/>
</dbReference>
<keyword evidence="4 7" id="KW-0704">Schiff base</keyword>
<reference evidence="8 9" key="1">
    <citation type="journal article" date="2011" name="Stand. Genomic Sci.">
        <title>Complete genome sequence of Treponema succinifaciens type strain (6091).</title>
        <authorList>
            <person name="Han C."/>
            <person name="Gronow S."/>
            <person name="Teshima H."/>
            <person name="Lapidus A."/>
            <person name="Nolan M."/>
            <person name="Lucas S."/>
            <person name="Hammon N."/>
            <person name="Deshpande S."/>
            <person name="Cheng J.F."/>
            <person name="Zeytun A."/>
            <person name="Tapia R."/>
            <person name="Goodwin L."/>
            <person name="Pitluck S."/>
            <person name="Liolios K."/>
            <person name="Pagani I."/>
            <person name="Ivanova N."/>
            <person name="Mavromatis K."/>
            <person name="Mikhailova N."/>
            <person name="Huntemann M."/>
            <person name="Pati A."/>
            <person name="Chen A."/>
            <person name="Palaniappan K."/>
            <person name="Land M."/>
            <person name="Hauser L."/>
            <person name="Brambilla E.M."/>
            <person name="Rohde M."/>
            <person name="Goker M."/>
            <person name="Woyke T."/>
            <person name="Bristow J."/>
            <person name="Eisen J.A."/>
            <person name="Markowitz V."/>
            <person name="Hugenholtz P."/>
            <person name="Kyrpides N.C."/>
            <person name="Klenk H.P."/>
            <person name="Detter J.C."/>
        </authorList>
    </citation>
    <scope>NUCLEOTIDE SEQUENCE [LARGE SCALE GENOMIC DNA]</scope>
    <source>
        <strain evidence="9">ATCC 33096 / DSM 2489 / 6091</strain>
    </source>
</reference>
<dbReference type="EMBL" id="CP002631">
    <property type="protein sequence ID" value="AEB14764.1"/>
    <property type="molecule type" value="Genomic_DNA"/>
</dbReference>
<dbReference type="STRING" id="869209.Tresu_1875"/>
<dbReference type="GO" id="GO:0005737">
    <property type="term" value="C:cytoplasm"/>
    <property type="evidence" value="ECO:0007669"/>
    <property type="project" value="UniProtKB-SubCell"/>
</dbReference>
<keyword evidence="9" id="KW-1185">Reference proteome</keyword>
<evidence type="ECO:0000256" key="6">
    <source>
        <dbReference type="ARBA" id="ARBA00056337"/>
    </source>
</evidence>
<gene>
    <name evidence="7" type="primary">deoC</name>
    <name evidence="8" type="ordered locus">Tresu_1875</name>
</gene>
<dbReference type="HAMAP" id="MF_00114">
    <property type="entry name" value="DeoC_type1"/>
    <property type="match status" value="1"/>
</dbReference>
<dbReference type="UniPathway" id="UPA00002">
    <property type="reaction ID" value="UER00468"/>
</dbReference>
<dbReference type="Gene3D" id="3.20.20.70">
    <property type="entry name" value="Aldolase class I"/>
    <property type="match status" value="1"/>
</dbReference>
<feature type="active site" description="Proton donor/acceptor" evidence="7">
    <location>
        <position position="92"/>
    </location>
</feature>
<dbReference type="InterPro" id="IPR011343">
    <property type="entry name" value="DeoC"/>
</dbReference>
<evidence type="ECO:0000313" key="9">
    <source>
        <dbReference type="Proteomes" id="UP000006852"/>
    </source>
</evidence>
<protein>
    <recommendedName>
        <fullName evidence="7">Deoxyribose-phosphate aldolase</fullName>
        <shortName evidence="7">DERA</shortName>
        <ecNumber evidence="7">4.1.2.4</ecNumber>
    </recommendedName>
    <alternativeName>
        <fullName evidence="7">2-deoxy-D-ribose 5-phosphate aldolase</fullName>
    </alternativeName>
    <alternativeName>
        <fullName evidence="7">Phosphodeoxyriboaldolase</fullName>
        <shortName evidence="7">Deoxyriboaldolase</shortName>
    </alternativeName>
</protein>
<dbReference type="HOGENOM" id="CLU_053595_0_2_12"/>
<dbReference type="CDD" id="cd00959">
    <property type="entry name" value="DeoC"/>
    <property type="match status" value="1"/>
</dbReference>
<dbReference type="FunFam" id="3.20.20.70:FF:000044">
    <property type="entry name" value="Deoxyribose-phosphate aldolase"/>
    <property type="match status" value="1"/>
</dbReference>
<dbReference type="InterPro" id="IPR028581">
    <property type="entry name" value="DeoC_typeI"/>
</dbReference>
<sequence length="236" mass="25451">MTKQELANFIDQTLLSQEATEEQVEKFCQQAKEYGFASVCINPVFVSTAAKILSGSQTKVCTVIDFPLGAGGTESKMSQADIAITNGADELDFVIDLNLVKSKKWNELTQQLSFLTKSVQEASMFAEKDGLPRKGKVLTKLILETTLLNDDEIIQSCICAKNARFDFVKTSTGFSMKKPNGATIHAVELMRKTVGNEMGVKASGGIHSTQEALDFISAGANRIGASSGIQIVDGLN</sequence>
<accession>F2NSJ0</accession>
<dbReference type="PANTHER" id="PTHR10889:SF1">
    <property type="entry name" value="DEOXYRIBOSE-PHOSPHATE ALDOLASE"/>
    <property type="match status" value="1"/>
</dbReference>
<evidence type="ECO:0000256" key="7">
    <source>
        <dbReference type="HAMAP-Rule" id="MF_00114"/>
    </source>
</evidence>
<name>F2NSJ0_TRES6</name>
<dbReference type="eggNOG" id="COG0274">
    <property type="taxonomic scope" value="Bacteria"/>
</dbReference>
<dbReference type="PIRSF" id="PIRSF001357">
    <property type="entry name" value="DeoC"/>
    <property type="match status" value="1"/>
</dbReference>
<comment type="catalytic activity">
    <reaction evidence="5 7">
        <text>2-deoxy-D-ribose 5-phosphate = D-glyceraldehyde 3-phosphate + acetaldehyde</text>
        <dbReference type="Rhea" id="RHEA:12821"/>
        <dbReference type="ChEBI" id="CHEBI:15343"/>
        <dbReference type="ChEBI" id="CHEBI:59776"/>
        <dbReference type="ChEBI" id="CHEBI:62877"/>
        <dbReference type="EC" id="4.1.2.4"/>
    </reaction>
</comment>
<dbReference type="GeneID" id="302999014"/>
<dbReference type="PANTHER" id="PTHR10889">
    <property type="entry name" value="DEOXYRIBOSE-PHOSPHATE ALDOLASE"/>
    <property type="match status" value="1"/>
</dbReference>
<dbReference type="RefSeq" id="WP_013702045.1">
    <property type="nucleotide sequence ID" value="NC_015385.1"/>
</dbReference>
<dbReference type="InterPro" id="IPR013785">
    <property type="entry name" value="Aldolase_TIM"/>
</dbReference>
<dbReference type="SUPFAM" id="SSF51569">
    <property type="entry name" value="Aldolase"/>
    <property type="match status" value="1"/>
</dbReference>
<dbReference type="EC" id="4.1.2.4" evidence="7"/>
<dbReference type="GO" id="GO:0006018">
    <property type="term" value="P:2-deoxyribose 1-phosphate catabolic process"/>
    <property type="evidence" value="ECO:0007669"/>
    <property type="project" value="UniProtKB-UniRule"/>
</dbReference>
<dbReference type="OrthoDB" id="9778711at2"/>
<reference evidence="9" key="2">
    <citation type="submission" date="2011-04" db="EMBL/GenBank/DDBJ databases">
        <title>The complete genome of chromosome of Treponema succinifaciens DSM 2489.</title>
        <authorList>
            <person name="Lucas S."/>
            <person name="Copeland A."/>
            <person name="Lapidus A."/>
            <person name="Bruce D."/>
            <person name="Goodwin L."/>
            <person name="Pitluck S."/>
            <person name="Peters L."/>
            <person name="Kyrpides N."/>
            <person name="Mavromatis K."/>
            <person name="Ivanova N."/>
            <person name="Ovchinnikova G."/>
            <person name="Teshima H."/>
            <person name="Detter J.C."/>
            <person name="Tapia R."/>
            <person name="Han C."/>
            <person name="Land M."/>
            <person name="Hauser L."/>
            <person name="Markowitz V."/>
            <person name="Cheng J.-F."/>
            <person name="Hugenholtz P."/>
            <person name="Woyke T."/>
            <person name="Wu D."/>
            <person name="Gronow S."/>
            <person name="Wellnitz S."/>
            <person name="Brambilla E."/>
            <person name="Klenk H.-P."/>
            <person name="Eisen J.A."/>
        </authorList>
    </citation>
    <scope>NUCLEOTIDE SEQUENCE [LARGE SCALE GENOMIC DNA]</scope>
    <source>
        <strain evidence="9">ATCC 33096 / DSM 2489 / 6091</strain>
    </source>
</reference>
<dbReference type="KEGG" id="tsu:Tresu_1875"/>
<dbReference type="GO" id="GO:0009264">
    <property type="term" value="P:deoxyribonucleotide catabolic process"/>
    <property type="evidence" value="ECO:0007669"/>
    <property type="project" value="UniProtKB-UniRule"/>
</dbReference>
<evidence type="ECO:0000256" key="3">
    <source>
        <dbReference type="ARBA" id="ARBA00023239"/>
    </source>
</evidence>